<evidence type="ECO:0000256" key="3">
    <source>
        <dbReference type="ARBA" id="ARBA00023235"/>
    </source>
</evidence>
<dbReference type="InterPro" id="IPR029000">
    <property type="entry name" value="Cyclophilin-like_dom_sf"/>
</dbReference>
<gene>
    <name evidence="6" type="ORF">B1199_08145</name>
</gene>
<proteinExistence type="predicted"/>
<evidence type="ECO:0000259" key="5">
    <source>
        <dbReference type="PROSITE" id="PS50072"/>
    </source>
</evidence>
<dbReference type="InterPro" id="IPR044666">
    <property type="entry name" value="Cyclophilin_A-like"/>
</dbReference>
<dbReference type="OrthoDB" id="9807797at2"/>
<dbReference type="EMBL" id="MWPV01000002">
    <property type="protein sequence ID" value="OUL58297.1"/>
    <property type="molecule type" value="Genomic_DNA"/>
</dbReference>
<dbReference type="Proteomes" id="UP000194841">
    <property type="component" value="Unassembled WGS sequence"/>
</dbReference>
<dbReference type="RefSeq" id="WP_086743996.1">
    <property type="nucleotide sequence ID" value="NZ_MWPV01000002.1"/>
</dbReference>
<accession>A0A244CRQ1</accession>
<evidence type="ECO:0000256" key="1">
    <source>
        <dbReference type="ARBA" id="ARBA00013194"/>
    </source>
</evidence>
<feature type="domain" description="PPIase cyclophilin-type" evidence="5">
    <location>
        <begin position="60"/>
        <end position="241"/>
    </location>
</feature>
<comment type="caution">
    <text evidence="6">The sequence shown here is derived from an EMBL/GenBank/DDBJ whole genome shotgun (WGS) entry which is preliminary data.</text>
</comment>
<dbReference type="PANTHER" id="PTHR45625:SF4">
    <property type="entry name" value="PEPTIDYLPROLYL ISOMERASE DOMAIN AND WD REPEAT-CONTAINING PROTEIN 1"/>
    <property type="match status" value="1"/>
</dbReference>
<dbReference type="EC" id="5.2.1.8" evidence="1"/>
<sequence>MTKKIKTLCSAICLASGLNAVAVHALDKVRSPSEIIANAPDSDWQVLDLDNTLLLELATGTVVIELNPLLAPNHVENIKKLAREGFYQGLNMYRFVEGFVAQGGDANETKKVTTAKKSLQAEFYHLSIKPLTMTLVDTQDGYADKTGFLNGFAVAQNQQGTQTWQTHCVGTFAIARSNEADSGGTEFYVALGVLRYLDRNITAFGRVIDGMEHLQRLSRKPSDESKAAARVFNPITNMQVAADVKDLAKKYEIMKTDSTSFKELIKARRNRPGAWFIETPNYTDVCAVSVPSRPLAEK</sequence>
<keyword evidence="3 6" id="KW-0413">Isomerase</keyword>
<feature type="signal peptide" evidence="4">
    <location>
        <begin position="1"/>
        <end position="25"/>
    </location>
</feature>
<keyword evidence="7" id="KW-1185">Reference proteome</keyword>
<dbReference type="AlphaFoldDB" id="A0A244CRQ1"/>
<keyword evidence="2" id="KW-0697">Rotamase</keyword>
<dbReference type="InterPro" id="IPR002130">
    <property type="entry name" value="Cyclophilin-type_PPIase_dom"/>
</dbReference>
<evidence type="ECO:0000256" key="2">
    <source>
        <dbReference type="ARBA" id="ARBA00023110"/>
    </source>
</evidence>
<protein>
    <recommendedName>
        <fullName evidence="1">peptidylprolyl isomerase</fullName>
        <ecNumber evidence="1">5.2.1.8</ecNumber>
    </recommendedName>
</protein>
<dbReference type="PANTHER" id="PTHR45625">
    <property type="entry name" value="PEPTIDYL-PROLYL CIS-TRANS ISOMERASE-RELATED"/>
    <property type="match status" value="1"/>
</dbReference>
<dbReference type="GO" id="GO:0003755">
    <property type="term" value="F:peptidyl-prolyl cis-trans isomerase activity"/>
    <property type="evidence" value="ECO:0007669"/>
    <property type="project" value="UniProtKB-KW"/>
</dbReference>
<evidence type="ECO:0000313" key="7">
    <source>
        <dbReference type="Proteomes" id="UP000194841"/>
    </source>
</evidence>
<reference evidence="6 7" key="1">
    <citation type="submission" date="2017-02" db="EMBL/GenBank/DDBJ databases">
        <title>Pseudoalteromonas ulvae TC14 Genome.</title>
        <authorList>
            <person name="Molmeret M."/>
        </authorList>
    </citation>
    <scope>NUCLEOTIDE SEQUENCE [LARGE SCALE GENOMIC DNA]</scope>
    <source>
        <strain evidence="6">TC14</strain>
    </source>
</reference>
<evidence type="ECO:0000313" key="6">
    <source>
        <dbReference type="EMBL" id="OUL58297.1"/>
    </source>
</evidence>
<dbReference type="Pfam" id="PF00160">
    <property type="entry name" value="Pro_isomerase"/>
    <property type="match status" value="1"/>
</dbReference>
<name>A0A244CRQ1_PSEDV</name>
<dbReference type="Gene3D" id="2.40.100.10">
    <property type="entry name" value="Cyclophilin-like"/>
    <property type="match status" value="1"/>
</dbReference>
<evidence type="ECO:0000256" key="4">
    <source>
        <dbReference type="SAM" id="SignalP"/>
    </source>
</evidence>
<feature type="chain" id="PRO_5013372088" description="peptidylprolyl isomerase" evidence="4">
    <location>
        <begin position="26"/>
        <end position="298"/>
    </location>
</feature>
<dbReference type="SUPFAM" id="SSF50891">
    <property type="entry name" value="Cyclophilin-like"/>
    <property type="match status" value="1"/>
</dbReference>
<dbReference type="PROSITE" id="PS50072">
    <property type="entry name" value="CSA_PPIASE_2"/>
    <property type="match status" value="1"/>
</dbReference>
<organism evidence="6 7">
    <name type="scientific">Pseudoalteromonas ulvae</name>
    <dbReference type="NCBI Taxonomy" id="107327"/>
    <lineage>
        <taxon>Bacteria</taxon>
        <taxon>Pseudomonadati</taxon>
        <taxon>Pseudomonadota</taxon>
        <taxon>Gammaproteobacteria</taxon>
        <taxon>Alteromonadales</taxon>
        <taxon>Pseudoalteromonadaceae</taxon>
        <taxon>Pseudoalteromonas</taxon>
    </lineage>
</organism>
<keyword evidence="4" id="KW-0732">Signal</keyword>